<evidence type="ECO:0000256" key="2">
    <source>
        <dbReference type="ARBA" id="ARBA00023082"/>
    </source>
</evidence>
<dbReference type="Gene3D" id="1.20.140.160">
    <property type="match status" value="1"/>
</dbReference>
<dbReference type="GO" id="GO:0003677">
    <property type="term" value="F:DNA binding"/>
    <property type="evidence" value="ECO:0007669"/>
    <property type="project" value="UniProtKB-KW"/>
</dbReference>
<keyword evidence="3" id="KW-0238">DNA-binding</keyword>
<evidence type="ECO:0000256" key="3">
    <source>
        <dbReference type="ARBA" id="ARBA00023125"/>
    </source>
</evidence>
<dbReference type="InterPro" id="IPR007627">
    <property type="entry name" value="RNA_pol_sigma70_r2"/>
</dbReference>
<dbReference type="Gene3D" id="1.20.120.1810">
    <property type="match status" value="1"/>
</dbReference>
<evidence type="ECO:0000256" key="1">
    <source>
        <dbReference type="ARBA" id="ARBA00023015"/>
    </source>
</evidence>
<evidence type="ECO:0000259" key="5">
    <source>
        <dbReference type="Pfam" id="PF04542"/>
    </source>
</evidence>
<evidence type="ECO:0000259" key="6">
    <source>
        <dbReference type="Pfam" id="PF04545"/>
    </source>
</evidence>
<dbReference type="InterPro" id="IPR013324">
    <property type="entry name" value="RNA_pol_sigma_r3/r4-like"/>
</dbReference>
<keyword evidence="2" id="KW-0731">Sigma factor</keyword>
<feature type="domain" description="RNA polymerase sigma-70 region 2" evidence="5">
    <location>
        <begin position="52"/>
        <end position="104"/>
    </location>
</feature>
<keyword evidence="4" id="KW-0804">Transcription</keyword>
<dbReference type="EMBL" id="DVNB01000036">
    <property type="protein sequence ID" value="HIU56885.1"/>
    <property type="molecule type" value="Genomic_DNA"/>
</dbReference>
<dbReference type="PANTHER" id="PTHR30385:SF4">
    <property type="entry name" value="RNA POLYMERASE SIGMA-E FACTOR"/>
    <property type="match status" value="1"/>
</dbReference>
<proteinExistence type="predicted"/>
<name>A0A9D1SE81_9FIRM</name>
<evidence type="ECO:0000256" key="4">
    <source>
        <dbReference type="ARBA" id="ARBA00023163"/>
    </source>
</evidence>
<dbReference type="InterPro" id="IPR007630">
    <property type="entry name" value="RNA_pol_sigma70_r4"/>
</dbReference>
<evidence type="ECO:0000313" key="8">
    <source>
        <dbReference type="Proteomes" id="UP000824109"/>
    </source>
</evidence>
<dbReference type="InterPro" id="IPR014284">
    <property type="entry name" value="RNA_pol_sigma-70_dom"/>
</dbReference>
<keyword evidence="1" id="KW-0805">Transcription regulation</keyword>
<dbReference type="GO" id="GO:0006352">
    <property type="term" value="P:DNA-templated transcription initiation"/>
    <property type="evidence" value="ECO:0007669"/>
    <property type="project" value="InterPro"/>
</dbReference>
<protein>
    <submittedName>
        <fullName evidence="7">Sigma-70 family RNA polymerase sigma factor</fullName>
    </submittedName>
</protein>
<reference evidence="7" key="1">
    <citation type="submission" date="2020-10" db="EMBL/GenBank/DDBJ databases">
        <authorList>
            <person name="Gilroy R."/>
        </authorList>
    </citation>
    <scope>NUCLEOTIDE SEQUENCE</scope>
    <source>
        <strain evidence="7">USAMLcec3-3695</strain>
    </source>
</reference>
<accession>A0A9D1SE81</accession>
<dbReference type="Pfam" id="PF04545">
    <property type="entry name" value="Sigma70_r4"/>
    <property type="match status" value="1"/>
</dbReference>
<dbReference type="Proteomes" id="UP000824109">
    <property type="component" value="Unassembled WGS sequence"/>
</dbReference>
<dbReference type="CDD" id="cd06171">
    <property type="entry name" value="Sigma70_r4"/>
    <property type="match status" value="1"/>
</dbReference>
<organism evidence="7 8">
    <name type="scientific">Candidatus Ornithomonoglobus merdipullorum</name>
    <dbReference type="NCBI Taxonomy" id="2840895"/>
    <lineage>
        <taxon>Bacteria</taxon>
        <taxon>Bacillati</taxon>
        <taxon>Bacillota</taxon>
        <taxon>Clostridia</taxon>
        <taxon>Candidatus Ornithomonoglobus</taxon>
    </lineage>
</organism>
<dbReference type="SUPFAM" id="SSF88946">
    <property type="entry name" value="Sigma2 domain of RNA polymerase sigma factors"/>
    <property type="match status" value="1"/>
</dbReference>
<reference evidence="7" key="2">
    <citation type="journal article" date="2021" name="PeerJ">
        <title>Extensive microbial diversity within the chicken gut microbiome revealed by metagenomics and culture.</title>
        <authorList>
            <person name="Gilroy R."/>
            <person name="Ravi A."/>
            <person name="Getino M."/>
            <person name="Pursley I."/>
            <person name="Horton D.L."/>
            <person name="Alikhan N.F."/>
            <person name="Baker D."/>
            <person name="Gharbi K."/>
            <person name="Hall N."/>
            <person name="Watson M."/>
            <person name="Adriaenssens E.M."/>
            <person name="Foster-Nyarko E."/>
            <person name="Jarju S."/>
            <person name="Secka A."/>
            <person name="Antonio M."/>
            <person name="Oren A."/>
            <person name="Chaudhuri R.R."/>
            <person name="La Ragione R."/>
            <person name="Hildebrand F."/>
            <person name="Pallen M.J."/>
        </authorList>
    </citation>
    <scope>NUCLEOTIDE SEQUENCE</scope>
    <source>
        <strain evidence="7">USAMLcec3-3695</strain>
    </source>
</reference>
<dbReference type="InterPro" id="IPR000943">
    <property type="entry name" value="RNA_pol_sigma70"/>
</dbReference>
<dbReference type="AlphaFoldDB" id="A0A9D1SE81"/>
<dbReference type="SUPFAM" id="SSF88659">
    <property type="entry name" value="Sigma3 and sigma4 domains of RNA polymerase sigma factors"/>
    <property type="match status" value="2"/>
</dbReference>
<gene>
    <name evidence="7" type="ORF">IAA61_03605</name>
</gene>
<sequence>MLNTASEQIGEYSLFEEYRKTGDVALRDQIVERYVYIAEIIAKKFTKNNRAYNNGIDYDDIYQVACLGLIYAADRFDPDKGVKFATFATPTIIGEVRRYFRDKGFFIRVPNRLYEIFRKAERIKRQGKGATTEELARILGVSESTVEEAYKTGDAAFVKSIESEVIGNEDTIALIDTLGTEDSSFLVIENSDFVEYCSKLLNEKERRFVKLRYYDELNQKTIGELMGMSQMQVSRFEKKVLKKLRNVYFGD</sequence>
<dbReference type="GO" id="GO:0016987">
    <property type="term" value="F:sigma factor activity"/>
    <property type="evidence" value="ECO:0007669"/>
    <property type="project" value="UniProtKB-KW"/>
</dbReference>
<dbReference type="PANTHER" id="PTHR30385">
    <property type="entry name" value="SIGMA FACTOR F FLAGELLAR"/>
    <property type="match status" value="1"/>
</dbReference>
<dbReference type="PRINTS" id="PR00046">
    <property type="entry name" value="SIGMA70FCT"/>
</dbReference>
<comment type="caution">
    <text evidence="7">The sequence shown here is derived from an EMBL/GenBank/DDBJ whole genome shotgun (WGS) entry which is preliminary data.</text>
</comment>
<dbReference type="InterPro" id="IPR013325">
    <property type="entry name" value="RNA_pol_sigma_r2"/>
</dbReference>
<dbReference type="Pfam" id="PF04542">
    <property type="entry name" value="Sigma70_r2"/>
    <property type="match status" value="1"/>
</dbReference>
<evidence type="ECO:0000313" key="7">
    <source>
        <dbReference type="EMBL" id="HIU56885.1"/>
    </source>
</evidence>
<feature type="domain" description="RNA polymerase sigma-70 region 4" evidence="6">
    <location>
        <begin position="201"/>
        <end position="246"/>
    </location>
</feature>
<dbReference type="NCBIfam" id="TIGR02937">
    <property type="entry name" value="sigma70-ECF"/>
    <property type="match status" value="1"/>
</dbReference>